<keyword evidence="1" id="KW-0732">Signal</keyword>
<dbReference type="Proteomes" id="UP000183656">
    <property type="component" value="Unassembled WGS sequence"/>
</dbReference>
<dbReference type="SMART" id="SM00867">
    <property type="entry name" value="YceI"/>
    <property type="match status" value="1"/>
</dbReference>
<dbReference type="InterPro" id="IPR007372">
    <property type="entry name" value="Lipid/polyisoprenoid-bd_YceI"/>
</dbReference>
<dbReference type="InterPro" id="IPR036761">
    <property type="entry name" value="TTHA0802/YceI-like_sf"/>
</dbReference>
<sequence>MQRTAIALLSAFSLATAAHAVEYTQVQPDKSQITFAYQQMGVAMQGAFKKFSGQLRFDPAAPAAAKSTIEVELASVDTGSSEGDTEVATKTWFDTKAFPRARFESGSVKALGGNKYEVAGKLTIKGKTVDVVVPATFAAQGKTGVFEGRLTIRRGDFSIGDGAWKAFDIVANDVVIQFRLTAAAQ</sequence>
<dbReference type="PANTHER" id="PTHR34406">
    <property type="entry name" value="PROTEIN YCEI"/>
    <property type="match status" value="1"/>
</dbReference>
<proteinExistence type="predicted"/>
<feature type="signal peptide" evidence="1">
    <location>
        <begin position="1"/>
        <end position="20"/>
    </location>
</feature>
<dbReference type="AlphaFoldDB" id="A0A1I7JWI0"/>
<dbReference type="EMBL" id="FPBX01000032">
    <property type="protein sequence ID" value="SFU89475.1"/>
    <property type="molecule type" value="Genomic_DNA"/>
</dbReference>
<dbReference type="PANTHER" id="PTHR34406:SF1">
    <property type="entry name" value="PROTEIN YCEI"/>
    <property type="match status" value="1"/>
</dbReference>
<dbReference type="SUPFAM" id="SSF101874">
    <property type="entry name" value="YceI-like"/>
    <property type="match status" value="1"/>
</dbReference>
<evidence type="ECO:0000259" key="2">
    <source>
        <dbReference type="SMART" id="SM00867"/>
    </source>
</evidence>
<name>A0A1I7JWI0_9BURK</name>
<feature type="domain" description="Lipid/polyisoprenoid-binding YceI-like" evidence="2">
    <location>
        <begin position="23"/>
        <end position="183"/>
    </location>
</feature>
<evidence type="ECO:0000313" key="3">
    <source>
        <dbReference type="EMBL" id="SFU89475.1"/>
    </source>
</evidence>
<dbReference type="RefSeq" id="WP_054256837.1">
    <property type="nucleotide sequence ID" value="NZ_CYIG01000026.1"/>
</dbReference>
<accession>A0A1I7JWI0</accession>
<dbReference type="OrthoDB" id="1247465at2"/>
<evidence type="ECO:0000256" key="1">
    <source>
        <dbReference type="SAM" id="SignalP"/>
    </source>
</evidence>
<protein>
    <submittedName>
        <fullName evidence="3">Polyisoprenoid-binding protein YceI</fullName>
    </submittedName>
</protein>
<dbReference type="Gene3D" id="2.40.128.110">
    <property type="entry name" value="Lipid/polyisoprenoid-binding, YceI-like"/>
    <property type="match status" value="1"/>
</dbReference>
<feature type="chain" id="PRO_5010315322" evidence="1">
    <location>
        <begin position="21"/>
        <end position="185"/>
    </location>
</feature>
<gene>
    <name evidence="3" type="ORF">SAMN04489707_103236</name>
</gene>
<keyword evidence="4" id="KW-1185">Reference proteome</keyword>
<organism evidence="3 4">
    <name type="scientific">Paenacidovorax caeni</name>
    <dbReference type="NCBI Taxonomy" id="343013"/>
    <lineage>
        <taxon>Bacteria</taxon>
        <taxon>Pseudomonadati</taxon>
        <taxon>Pseudomonadota</taxon>
        <taxon>Betaproteobacteria</taxon>
        <taxon>Burkholderiales</taxon>
        <taxon>Comamonadaceae</taxon>
        <taxon>Paenacidovorax</taxon>
    </lineage>
</organism>
<reference evidence="3 4" key="1">
    <citation type="submission" date="2016-10" db="EMBL/GenBank/DDBJ databases">
        <authorList>
            <person name="de Groot N.N."/>
        </authorList>
    </citation>
    <scope>NUCLEOTIDE SEQUENCE [LARGE SCALE GENOMIC DNA]</scope>
    <source>
        <strain evidence="3 4">R-24608</strain>
    </source>
</reference>
<evidence type="ECO:0000313" key="4">
    <source>
        <dbReference type="Proteomes" id="UP000183656"/>
    </source>
</evidence>
<dbReference type="STRING" id="343013.SAMN04489707_103236"/>
<dbReference type="Pfam" id="PF04264">
    <property type="entry name" value="YceI"/>
    <property type="match status" value="1"/>
</dbReference>